<feature type="compositionally biased region" description="Basic and acidic residues" evidence="1">
    <location>
        <begin position="40"/>
        <end position="59"/>
    </location>
</feature>
<dbReference type="PROSITE" id="PS50020">
    <property type="entry name" value="WW_DOMAIN_2"/>
    <property type="match status" value="1"/>
</dbReference>
<evidence type="ECO:0000313" key="4">
    <source>
        <dbReference type="Proteomes" id="UP001165122"/>
    </source>
</evidence>
<dbReference type="Gene3D" id="2.20.70.10">
    <property type="match status" value="1"/>
</dbReference>
<feature type="compositionally biased region" description="Low complexity" evidence="1">
    <location>
        <begin position="217"/>
        <end position="242"/>
    </location>
</feature>
<gene>
    <name evidence="3" type="ORF">TrLO_g4167</name>
</gene>
<dbReference type="InterPro" id="IPR036020">
    <property type="entry name" value="WW_dom_sf"/>
</dbReference>
<comment type="caution">
    <text evidence="3">The sequence shown here is derived from an EMBL/GenBank/DDBJ whole genome shotgun (WGS) entry which is preliminary data.</text>
</comment>
<dbReference type="EMBL" id="BRXW01000179">
    <property type="protein sequence ID" value="GMI12667.1"/>
    <property type="molecule type" value="Genomic_DNA"/>
</dbReference>
<keyword evidence="4" id="KW-1185">Reference proteome</keyword>
<feature type="compositionally biased region" description="Basic and acidic residues" evidence="1">
    <location>
        <begin position="443"/>
        <end position="456"/>
    </location>
</feature>
<dbReference type="OrthoDB" id="200396at2759"/>
<feature type="region of interest" description="Disordered" evidence="1">
    <location>
        <begin position="434"/>
        <end position="482"/>
    </location>
</feature>
<feature type="region of interest" description="Disordered" evidence="1">
    <location>
        <begin position="32"/>
        <end position="61"/>
    </location>
</feature>
<dbReference type="SMART" id="SM00456">
    <property type="entry name" value="WW"/>
    <property type="match status" value="1"/>
</dbReference>
<dbReference type="PROSITE" id="PS01159">
    <property type="entry name" value="WW_DOMAIN_1"/>
    <property type="match status" value="1"/>
</dbReference>
<feature type="compositionally biased region" description="Basic and acidic residues" evidence="1">
    <location>
        <begin position="348"/>
        <end position="362"/>
    </location>
</feature>
<evidence type="ECO:0000259" key="2">
    <source>
        <dbReference type="PROSITE" id="PS50020"/>
    </source>
</evidence>
<reference evidence="4" key="1">
    <citation type="journal article" date="2023" name="Commun. Biol.">
        <title>Genome analysis of Parmales, the sister group of diatoms, reveals the evolutionary specialization of diatoms from phago-mixotrophs to photoautotrophs.</title>
        <authorList>
            <person name="Ban H."/>
            <person name="Sato S."/>
            <person name="Yoshikawa S."/>
            <person name="Yamada K."/>
            <person name="Nakamura Y."/>
            <person name="Ichinomiya M."/>
            <person name="Sato N."/>
            <person name="Blanc-Mathieu R."/>
            <person name="Endo H."/>
            <person name="Kuwata A."/>
            <person name="Ogata H."/>
        </authorList>
    </citation>
    <scope>NUCLEOTIDE SEQUENCE [LARGE SCALE GENOMIC DNA]</scope>
    <source>
        <strain evidence="4">NIES 3700</strain>
    </source>
</reference>
<dbReference type="Proteomes" id="UP001165122">
    <property type="component" value="Unassembled WGS sequence"/>
</dbReference>
<accession>A0A9W7FHT4</accession>
<feature type="region of interest" description="Disordered" evidence="1">
    <location>
        <begin position="268"/>
        <end position="362"/>
    </location>
</feature>
<name>A0A9W7FHT4_9STRA</name>
<proteinExistence type="predicted"/>
<evidence type="ECO:0000256" key="1">
    <source>
        <dbReference type="SAM" id="MobiDB-lite"/>
    </source>
</evidence>
<dbReference type="AlphaFoldDB" id="A0A9W7FHT4"/>
<dbReference type="InterPro" id="IPR001202">
    <property type="entry name" value="WW_dom"/>
</dbReference>
<evidence type="ECO:0000313" key="3">
    <source>
        <dbReference type="EMBL" id="GMI12667.1"/>
    </source>
</evidence>
<feature type="region of interest" description="Disordered" evidence="1">
    <location>
        <begin position="155"/>
        <end position="244"/>
    </location>
</feature>
<organism evidence="3 4">
    <name type="scientific">Triparma laevis f. longispina</name>
    <dbReference type="NCBI Taxonomy" id="1714387"/>
    <lineage>
        <taxon>Eukaryota</taxon>
        <taxon>Sar</taxon>
        <taxon>Stramenopiles</taxon>
        <taxon>Ochrophyta</taxon>
        <taxon>Bolidophyceae</taxon>
        <taxon>Parmales</taxon>
        <taxon>Triparmaceae</taxon>
        <taxon>Triparma</taxon>
    </lineage>
</organism>
<dbReference type="SUPFAM" id="SSF51045">
    <property type="entry name" value="WW domain"/>
    <property type="match status" value="1"/>
</dbReference>
<dbReference type="Pfam" id="PF00397">
    <property type="entry name" value="WW"/>
    <property type="match status" value="1"/>
</dbReference>
<feature type="compositionally biased region" description="Polar residues" evidence="1">
    <location>
        <begin position="301"/>
        <end position="342"/>
    </location>
</feature>
<sequence>MSSPSRPDVTDINISDLGVAAYAQTTPKYQASCNQSGINDDSHASEGFHLMEDSDTESRNEEEDVLYQSMVDAGNEAVDYINQSFGGQDESIVRIGEENEIDNEIDDEGEGGVESDVQVKPLNQVPALRQSACEVQLARLNLSNASDNAEWRLMESDDESDDTSIVAAQSPAKKTPNSSPPKVIAASTRTPLKTLSESEIVDDENRGLRGTGWKQVPAATTTTNSNNITEPETTTTTTATHSPSDEWRLAKTPEGKTYYYNRRTRESSWKLPSGATPTSSKSGVYSVPRTEGKQVSRPKANANSEQTLSASPSRNFDSRISSIVTPSRNPNLKSESPMTQMTPDGVDPQDRQRKAKHTKEARTSFNSSVLNGTTLSTAEAQYNNSSNISAANNLSATSTMKKKMISMSRAESSAKSASEVLEKSHIYEQLDKTFTSDVMANGGREKETTNESENRNKSTTRKANPTPSTSSASGVISPPPPLVHNVSRRRLFDENSAATQCVFCVYCGHQTPPGLLNAHMQECFVFQRTWQAENGNTQKQVEGAIMRAWGMNLVKDKKEEKKKSPVKKKIMLPDVVKRKGKQKVDMKALKGVGGAAAAVVSPDQQQAKQDEALFVCPGCGDDSCTSREELLSHMRACASKIDAAPTLLDNKYGGRAKAGQVCPWCAQPVIKLSNHLARCRQAKKAREKKMGVLPGGDGIMSMTM</sequence>
<feature type="domain" description="WW" evidence="2">
    <location>
        <begin position="247"/>
        <end position="274"/>
    </location>
</feature>
<feature type="compositionally biased region" description="Polar residues" evidence="1">
    <location>
        <begin position="461"/>
        <end position="474"/>
    </location>
</feature>
<dbReference type="CDD" id="cd00201">
    <property type="entry name" value="WW"/>
    <property type="match status" value="1"/>
</dbReference>
<protein>
    <recommendedName>
        <fullName evidence="2">WW domain-containing protein</fullName>
    </recommendedName>
</protein>
<feature type="compositionally biased region" description="Polar residues" evidence="1">
    <location>
        <begin position="187"/>
        <end position="197"/>
    </location>
</feature>